<dbReference type="Pfam" id="PF00085">
    <property type="entry name" value="Thioredoxin"/>
    <property type="match status" value="1"/>
</dbReference>
<reference evidence="3" key="1">
    <citation type="submission" date="2022-01" db="EMBL/GenBank/DDBJ databases">
        <authorList>
            <person name="King R."/>
        </authorList>
    </citation>
    <scope>NUCLEOTIDE SEQUENCE</scope>
</reference>
<name>A0A9N9RUH4_9DIPT</name>
<keyword evidence="4" id="KW-1185">Reference proteome</keyword>
<protein>
    <recommendedName>
        <fullName evidence="2">Thioredoxin domain-containing protein</fullName>
    </recommendedName>
</protein>
<dbReference type="Proteomes" id="UP001153620">
    <property type="component" value="Chromosome 2"/>
</dbReference>
<dbReference type="PANTHER" id="PTHR45815">
    <property type="entry name" value="PROTEIN DISULFIDE-ISOMERASE A6"/>
    <property type="match status" value="1"/>
</dbReference>
<dbReference type="PANTHER" id="PTHR45815:SF3">
    <property type="entry name" value="PROTEIN DISULFIDE-ISOMERASE A6"/>
    <property type="match status" value="1"/>
</dbReference>
<accession>A0A9N9RUH4</accession>
<dbReference type="GO" id="GO:0005788">
    <property type="term" value="C:endoplasmic reticulum lumen"/>
    <property type="evidence" value="ECO:0007669"/>
    <property type="project" value="TreeGrafter"/>
</dbReference>
<feature type="signal peptide" evidence="1">
    <location>
        <begin position="1"/>
        <end position="16"/>
    </location>
</feature>
<keyword evidence="1" id="KW-0732">Signal</keyword>
<dbReference type="AlphaFoldDB" id="A0A9N9RUH4"/>
<sequence length="151" mass="17812">MLSLAFLIVLLSASFAKDISSSSSTELSTDYILRPSINEFYDLLEKNRTEIIFTRFYLPSCPACIAFESGWNKVAKALQGVCKVVDYNCRKDPNTCWYVGIEYFPEFVVFINNRVYAIFDDDYGVRRLIDFIKDKEYEEEEYRRKAKRKWQ</sequence>
<feature type="chain" id="PRO_5040409778" description="Thioredoxin domain-containing protein" evidence="1">
    <location>
        <begin position="17"/>
        <end position="151"/>
    </location>
</feature>
<dbReference type="GO" id="GO:0015035">
    <property type="term" value="F:protein-disulfide reductase activity"/>
    <property type="evidence" value="ECO:0007669"/>
    <property type="project" value="TreeGrafter"/>
</dbReference>
<evidence type="ECO:0000256" key="1">
    <source>
        <dbReference type="SAM" id="SignalP"/>
    </source>
</evidence>
<proteinExistence type="predicted"/>
<dbReference type="EMBL" id="OU895878">
    <property type="protein sequence ID" value="CAG9803287.1"/>
    <property type="molecule type" value="Genomic_DNA"/>
</dbReference>
<gene>
    <name evidence="3" type="ORF">CHIRRI_LOCUS6188</name>
</gene>
<evidence type="ECO:0000259" key="2">
    <source>
        <dbReference type="Pfam" id="PF00085"/>
    </source>
</evidence>
<dbReference type="GO" id="GO:0034976">
    <property type="term" value="P:response to endoplasmic reticulum stress"/>
    <property type="evidence" value="ECO:0007669"/>
    <property type="project" value="TreeGrafter"/>
</dbReference>
<dbReference type="OrthoDB" id="72053at2759"/>
<dbReference type="InterPro" id="IPR036249">
    <property type="entry name" value="Thioredoxin-like_sf"/>
</dbReference>
<feature type="domain" description="Thioredoxin" evidence="2">
    <location>
        <begin position="39"/>
        <end position="133"/>
    </location>
</feature>
<organism evidence="3 4">
    <name type="scientific">Chironomus riparius</name>
    <dbReference type="NCBI Taxonomy" id="315576"/>
    <lineage>
        <taxon>Eukaryota</taxon>
        <taxon>Metazoa</taxon>
        <taxon>Ecdysozoa</taxon>
        <taxon>Arthropoda</taxon>
        <taxon>Hexapoda</taxon>
        <taxon>Insecta</taxon>
        <taxon>Pterygota</taxon>
        <taxon>Neoptera</taxon>
        <taxon>Endopterygota</taxon>
        <taxon>Diptera</taxon>
        <taxon>Nematocera</taxon>
        <taxon>Chironomoidea</taxon>
        <taxon>Chironomidae</taxon>
        <taxon>Chironominae</taxon>
        <taxon>Chironomus</taxon>
    </lineage>
</organism>
<reference evidence="3" key="2">
    <citation type="submission" date="2022-10" db="EMBL/GenBank/DDBJ databases">
        <authorList>
            <consortium name="ENA_rothamsted_submissions"/>
            <consortium name="culmorum"/>
            <person name="King R."/>
        </authorList>
    </citation>
    <scope>NUCLEOTIDE SEQUENCE</scope>
</reference>
<dbReference type="SUPFAM" id="SSF52833">
    <property type="entry name" value="Thioredoxin-like"/>
    <property type="match status" value="1"/>
</dbReference>
<dbReference type="Gene3D" id="3.40.30.10">
    <property type="entry name" value="Glutaredoxin"/>
    <property type="match status" value="1"/>
</dbReference>
<dbReference type="InterPro" id="IPR013766">
    <property type="entry name" value="Thioredoxin_domain"/>
</dbReference>
<evidence type="ECO:0000313" key="3">
    <source>
        <dbReference type="EMBL" id="CAG9803287.1"/>
    </source>
</evidence>
<evidence type="ECO:0000313" key="4">
    <source>
        <dbReference type="Proteomes" id="UP001153620"/>
    </source>
</evidence>